<gene>
    <name evidence="1" type="ORF">BofuT4_P163330.1</name>
</gene>
<organism evidence="1 2">
    <name type="scientific">Botryotinia fuckeliana (strain T4)</name>
    <name type="common">Noble rot fungus</name>
    <name type="synonym">Botrytis cinerea</name>
    <dbReference type="NCBI Taxonomy" id="999810"/>
    <lineage>
        <taxon>Eukaryota</taxon>
        <taxon>Fungi</taxon>
        <taxon>Dikarya</taxon>
        <taxon>Ascomycota</taxon>
        <taxon>Pezizomycotina</taxon>
        <taxon>Leotiomycetes</taxon>
        <taxon>Helotiales</taxon>
        <taxon>Sclerotiniaceae</taxon>
        <taxon>Botrytis</taxon>
    </lineage>
</organism>
<dbReference type="EMBL" id="FQ790352">
    <property type="protein sequence ID" value="CCD55044.1"/>
    <property type="molecule type" value="Genomic_DNA"/>
</dbReference>
<dbReference type="InParanoid" id="G2YTE0"/>
<dbReference type="HOGENOM" id="CLU_2277060_0_0_1"/>
<name>G2YTE0_BOTF4</name>
<reference evidence="2" key="1">
    <citation type="journal article" date="2011" name="PLoS Genet.">
        <title>Genomic analysis of the necrotrophic fungal pathogens Sclerotinia sclerotiorum and Botrytis cinerea.</title>
        <authorList>
            <person name="Amselem J."/>
            <person name="Cuomo C.A."/>
            <person name="van Kan J.A."/>
            <person name="Viaud M."/>
            <person name="Benito E.P."/>
            <person name="Couloux A."/>
            <person name="Coutinho P.M."/>
            <person name="de Vries R.P."/>
            <person name="Dyer P.S."/>
            <person name="Fillinger S."/>
            <person name="Fournier E."/>
            <person name="Gout L."/>
            <person name="Hahn M."/>
            <person name="Kohn L."/>
            <person name="Lapalu N."/>
            <person name="Plummer K.M."/>
            <person name="Pradier J.M."/>
            <person name="Quevillon E."/>
            <person name="Sharon A."/>
            <person name="Simon A."/>
            <person name="ten Have A."/>
            <person name="Tudzynski B."/>
            <person name="Tudzynski P."/>
            <person name="Wincker P."/>
            <person name="Andrew M."/>
            <person name="Anthouard V."/>
            <person name="Beever R.E."/>
            <person name="Beffa R."/>
            <person name="Benoit I."/>
            <person name="Bouzid O."/>
            <person name="Brault B."/>
            <person name="Chen Z."/>
            <person name="Choquer M."/>
            <person name="Collemare J."/>
            <person name="Cotton P."/>
            <person name="Danchin E.G."/>
            <person name="Da Silva C."/>
            <person name="Gautier A."/>
            <person name="Giraud C."/>
            <person name="Giraud T."/>
            <person name="Gonzalez C."/>
            <person name="Grossetete S."/>
            <person name="Guldener U."/>
            <person name="Henrissat B."/>
            <person name="Howlett B.J."/>
            <person name="Kodira C."/>
            <person name="Kretschmer M."/>
            <person name="Lappartient A."/>
            <person name="Leroch M."/>
            <person name="Levis C."/>
            <person name="Mauceli E."/>
            <person name="Neuveglise C."/>
            <person name="Oeser B."/>
            <person name="Pearson M."/>
            <person name="Poulain J."/>
            <person name="Poussereau N."/>
            <person name="Quesneville H."/>
            <person name="Rascle C."/>
            <person name="Schumacher J."/>
            <person name="Segurens B."/>
            <person name="Sexton A."/>
            <person name="Silva E."/>
            <person name="Sirven C."/>
            <person name="Soanes D.M."/>
            <person name="Talbot N.J."/>
            <person name="Templeton M."/>
            <person name="Yandava C."/>
            <person name="Yarden O."/>
            <person name="Zeng Q."/>
            <person name="Rollins J.A."/>
            <person name="Lebrun M.H."/>
            <person name="Dickman M."/>
        </authorList>
    </citation>
    <scope>NUCLEOTIDE SEQUENCE [LARGE SCALE GENOMIC DNA]</scope>
    <source>
        <strain evidence="2">T4</strain>
    </source>
</reference>
<evidence type="ECO:0000313" key="1">
    <source>
        <dbReference type="EMBL" id="CCD55044.1"/>
    </source>
</evidence>
<protein>
    <submittedName>
        <fullName evidence="1">Uncharacterized protein</fullName>
    </submittedName>
</protein>
<sequence>MFSQRKYPAALAPARGTFIHNALQYHIMANSPKKFLQTRSFWDLLLSKPPVRVLYHIMGVDDANEPYSLLPIQHAWLLRWISWHNGGSKQLPFIDSRIYKYP</sequence>
<proteinExistence type="predicted"/>
<accession>G2YTE0</accession>
<evidence type="ECO:0000313" key="2">
    <source>
        <dbReference type="Proteomes" id="UP000008177"/>
    </source>
</evidence>
<dbReference type="Proteomes" id="UP000008177">
    <property type="component" value="Unplaced contigs"/>
</dbReference>
<dbReference type="AlphaFoldDB" id="G2YTE0"/>